<name>A0A316UR88_9BASI</name>
<feature type="compositionally biased region" description="Polar residues" evidence="1">
    <location>
        <begin position="495"/>
        <end position="508"/>
    </location>
</feature>
<feature type="region of interest" description="Disordered" evidence="1">
    <location>
        <begin position="628"/>
        <end position="647"/>
    </location>
</feature>
<protein>
    <submittedName>
        <fullName evidence="2">Uncharacterized protein</fullName>
    </submittedName>
</protein>
<feature type="compositionally biased region" description="Basic residues" evidence="1">
    <location>
        <begin position="58"/>
        <end position="69"/>
    </location>
</feature>
<feature type="compositionally biased region" description="Low complexity" evidence="1">
    <location>
        <begin position="84"/>
        <end position="97"/>
    </location>
</feature>
<feature type="region of interest" description="Disordered" evidence="1">
    <location>
        <begin position="1"/>
        <end position="511"/>
    </location>
</feature>
<evidence type="ECO:0000256" key="1">
    <source>
        <dbReference type="SAM" id="MobiDB-lite"/>
    </source>
</evidence>
<sequence>MGPRSSSFSSLGDAGSGSESDLTDLDEIQPPPTPGQATEPEDDSGVHLNSAMDAPGSSRRRSGRPRRKSQQAGDVGHDDAQNEEGQPAAAPSQAEASTSRRRIKVKEVTRQGSTAAEEQGDAATTETAAKPKKSIKVKLNVDRSKAQQQQQQVQQADGFSLDAAPQSGSSSLRDELRGMADSDEEDEEEVIAPVKRKMRRPRESTSGAGGDHDDDEGGDISMKRKKRKPEDTSRGSALKKARRSDYDDADALLESDSDEEMQDVASSEGDYEEDEKKTSGRSGSGKSSAKKTSNSSTKGVKSSDSTKGKASASGGKAKSAAPAGNKKQLSKAGGSDNDPKSAVGKIRASAAVTAASGPSSSSPSHSADGAGGSSLSSPIPRKPQGQTAPGAAAGQPPRRPMPLPPMKPRGSDMWDSLVGSSKPRPQPVPPAAAKKEGDDAAKQQQQQKPAGPRPPRPPPPSASALPRPLGTTGTPSTGGPPPRPRSHLYGPGSASAHNSGPANGTFTVHMTPGLNGQHWDKAAYRQLRASECHSYSNPEPASLFNLLEDAEVLAKFEEEWRGIRYPNLYGGRAARDEHAVSSRHAPPDTTAPLPHLELFQPCKYTQYGSGRLYADVLKGRKGAHAMAAAARVPDKSEQRVDRREGQS</sequence>
<feature type="compositionally biased region" description="Pro residues" evidence="1">
    <location>
        <begin position="451"/>
        <end position="461"/>
    </location>
</feature>
<feature type="compositionally biased region" description="Basic and acidic residues" evidence="1">
    <location>
        <begin position="632"/>
        <end position="647"/>
    </location>
</feature>
<reference evidence="2 3" key="1">
    <citation type="journal article" date="2018" name="Mol. Biol. Evol.">
        <title>Broad Genomic Sampling Reveals a Smut Pathogenic Ancestry of the Fungal Clade Ustilaginomycotina.</title>
        <authorList>
            <person name="Kijpornyongpan T."/>
            <person name="Mondo S.J."/>
            <person name="Barry K."/>
            <person name="Sandor L."/>
            <person name="Lee J."/>
            <person name="Lipzen A."/>
            <person name="Pangilinan J."/>
            <person name="LaButti K."/>
            <person name="Hainaut M."/>
            <person name="Henrissat B."/>
            <person name="Grigoriev I.V."/>
            <person name="Spatafora J.W."/>
            <person name="Aime M.C."/>
        </authorList>
    </citation>
    <scope>NUCLEOTIDE SEQUENCE [LARGE SCALE GENOMIC DNA]</scope>
    <source>
        <strain evidence="2 3">MCA 5214</strain>
    </source>
</reference>
<gene>
    <name evidence="2" type="ORF">BDZ90DRAFT_261083</name>
</gene>
<feature type="compositionally biased region" description="Acidic residues" evidence="1">
    <location>
        <begin position="247"/>
        <end position="262"/>
    </location>
</feature>
<dbReference type="EMBL" id="KZ819670">
    <property type="protein sequence ID" value="PWN26831.1"/>
    <property type="molecule type" value="Genomic_DNA"/>
</dbReference>
<evidence type="ECO:0000313" key="3">
    <source>
        <dbReference type="Proteomes" id="UP000245884"/>
    </source>
</evidence>
<dbReference type="AlphaFoldDB" id="A0A316UR88"/>
<feature type="compositionally biased region" description="Low complexity" evidence="1">
    <location>
        <begin position="348"/>
        <end position="396"/>
    </location>
</feature>
<dbReference type="GeneID" id="37030159"/>
<dbReference type="RefSeq" id="XP_025361443.1">
    <property type="nucleotide sequence ID" value="XM_025508336.1"/>
</dbReference>
<organism evidence="2 3">
    <name type="scientific">Jaminaea rosea</name>
    <dbReference type="NCBI Taxonomy" id="1569628"/>
    <lineage>
        <taxon>Eukaryota</taxon>
        <taxon>Fungi</taxon>
        <taxon>Dikarya</taxon>
        <taxon>Basidiomycota</taxon>
        <taxon>Ustilaginomycotina</taxon>
        <taxon>Exobasidiomycetes</taxon>
        <taxon>Microstromatales</taxon>
        <taxon>Microstromatales incertae sedis</taxon>
        <taxon>Jaminaea</taxon>
    </lineage>
</organism>
<accession>A0A316UR88</accession>
<evidence type="ECO:0000313" key="2">
    <source>
        <dbReference type="EMBL" id="PWN26831.1"/>
    </source>
</evidence>
<feature type="compositionally biased region" description="Low complexity" evidence="1">
    <location>
        <begin position="280"/>
        <end position="327"/>
    </location>
</feature>
<keyword evidence="3" id="KW-1185">Reference proteome</keyword>
<dbReference type="OrthoDB" id="10682907at2759"/>
<dbReference type="Proteomes" id="UP000245884">
    <property type="component" value="Unassembled WGS sequence"/>
</dbReference>
<feature type="compositionally biased region" description="Pro residues" evidence="1">
    <location>
        <begin position="397"/>
        <end position="407"/>
    </location>
</feature>
<feature type="compositionally biased region" description="Low complexity" evidence="1">
    <location>
        <begin position="1"/>
        <end position="18"/>
    </location>
</feature>
<feature type="compositionally biased region" description="Low complexity" evidence="1">
    <location>
        <begin position="462"/>
        <end position="477"/>
    </location>
</feature>
<proteinExistence type="predicted"/>
<feature type="compositionally biased region" description="Acidic residues" evidence="1">
    <location>
        <begin position="181"/>
        <end position="190"/>
    </location>
</feature>